<dbReference type="InterPro" id="IPR016181">
    <property type="entry name" value="Acyl_CoA_acyltransferase"/>
</dbReference>
<evidence type="ECO:0000256" key="7">
    <source>
        <dbReference type="ARBA" id="ARBA00022490"/>
    </source>
</evidence>
<feature type="binding site" evidence="15">
    <location>
        <position position="113"/>
    </location>
    <ligand>
        <name>S-adenosyl-L-methionine</name>
        <dbReference type="ChEBI" id="CHEBI:59789"/>
    </ligand>
</feature>
<evidence type="ECO:0000256" key="12">
    <source>
        <dbReference type="ARBA" id="ARBA00029736"/>
    </source>
</evidence>
<evidence type="ECO:0000313" key="17">
    <source>
        <dbReference type="EMBL" id="MBB6626564.1"/>
    </source>
</evidence>
<comment type="similarity">
    <text evidence="3 15">Belongs to the RNA methyltransferase TrmD family.</text>
</comment>
<dbReference type="HAMAP" id="MF_00605">
    <property type="entry name" value="TrmD"/>
    <property type="match status" value="1"/>
</dbReference>
<keyword evidence="18" id="KW-1185">Reference proteome</keyword>
<dbReference type="SUPFAM" id="SSF75217">
    <property type="entry name" value="alpha/beta knot"/>
    <property type="match status" value="1"/>
</dbReference>
<evidence type="ECO:0000256" key="10">
    <source>
        <dbReference type="ARBA" id="ARBA00022691"/>
    </source>
</evidence>
<evidence type="ECO:0000256" key="5">
    <source>
        <dbReference type="ARBA" id="ARBA00012807"/>
    </source>
</evidence>
<dbReference type="Gene3D" id="3.40.1280.10">
    <property type="match status" value="1"/>
</dbReference>
<feature type="domain" description="N-acetyltransferase" evidence="16">
    <location>
        <begin position="237"/>
        <end position="387"/>
    </location>
</feature>
<dbReference type="FunFam" id="3.40.1280.10:FF:000001">
    <property type="entry name" value="tRNA (guanine-N(1)-)-methyltransferase"/>
    <property type="match status" value="1"/>
</dbReference>
<proteinExistence type="inferred from homology"/>
<feature type="binding site" evidence="15">
    <location>
        <begin position="137"/>
        <end position="142"/>
    </location>
    <ligand>
        <name>S-adenosyl-L-methionine</name>
        <dbReference type="ChEBI" id="CHEBI:59789"/>
    </ligand>
</feature>
<dbReference type="EMBL" id="JACKXE010000001">
    <property type="protein sequence ID" value="MBB6626564.1"/>
    <property type="molecule type" value="Genomic_DNA"/>
</dbReference>
<dbReference type="CDD" id="cd18080">
    <property type="entry name" value="TrmD-like"/>
    <property type="match status" value="1"/>
</dbReference>
<keyword evidence="10 15" id="KW-0949">S-adenosyl-L-methionine</keyword>
<dbReference type="SUPFAM" id="SSF55729">
    <property type="entry name" value="Acyl-CoA N-acyltransferases (Nat)"/>
    <property type="match status" value="1"/>
</dbReference>
<dbReference type="InterPro" id="IPR029028">
    <property type="entry name" value="Alpha/beta_knot_MTases"/>
</dbReference>
<keyword evidence="7 15" id="KW-0963">Cytoplasm</keyword>
<keyword evidence="9 15" id="KW-0808">Transferase</keyword>
<comment type="caution">
    <text evidence="17">The sequence shown here is derived from an EMBL/GenBank/DDBJ whole genome shotgun (WGS) entry which is preliminary data.</text>
</comment>
<comment type="subunit">
    <text evidence="4 15">Homodimer.</text>
</comment>
<dbReference type="GO" id="GO:0005829">
    <property type="term" value="C:cytosol"/>
    <property type="evidence" value="ECO:0007669"/>
    <property type="project" value="TreeGrafter"/>
</dbReference>
<dbReference type="PANTHER" id="PTHR46417:SF1">
    <property type="entry name" value="TRNA (GUANINE-N(1)-)-METHYLTRANSFERASE"/>
    <property type="match status" value="1"/>
</dbReference>
<organism evidence="17 18">
    <name type="scientific">Nocardioides luti</name>
    <dbReference type="NCBI Taxonomy" id="2761101"/>
    <lineage>
        <taxon>Bacteria</taxon>
        <taxon>Bacillati</taxon>
        <taxon>Actinomycetota</taxon>
        <taxon>Actinomycetes</taxon>
        <taxon>Propionibacteriales</taxon>
        <taxon>Nocardioidaceae</taxon>
        <taxon>Nocardioides</taxon>
    </lineage>
</organism>
<dbReference type="GO" id="GO:0052906">
    <property type="term" value="F:tRNA (guanine(37)-N1)-methyltransferase activity"/>
    <property type="evidence" value="ECO:0007669"/>
    <property type="project" value="UniProtKB-UniRule"/>
</dbReference>
<dbReference type="Gene3D" id="3.40.630.30">
    <property type="match status" value="1"/>
</dbReference>
<reference evidence="17 18" key="1">
    <citation type="submission" date="2020-08" db="EMBL/GenBank/DDBJ databases">
        <authorList>
            <person name="Seo M.-J."/>
        </authorList>
    </citation>
    <scope>NUCLEOTIDE SEQUENCE [LARGE SCALE GENOMIC DNA]</scope>
    <source>
        <strain evidence="17 18">KIGAM211</strain>
    </source>
</reference>
<dbReference type="GO" id="GO:0016747">
    <property type="term" value="F:acyltransferase activity, transferring groups other than amino-acyl groups"/>
    <property type="evidence" value="ECO:0007669"/>
    <property type="project" value="InterPro"/>
</dbReference>
<dbReference type="PROSITE" id="PS51186">
    <property type="entry name" value="GNAT"/>
    <property type="match status" value="1"/>
</dbReference>
<dbReference type="CDD" id="cd04301">
    <property type="entry name" value="NAT_SF"/>
    <property type="match status" value="1"/>
</dbReference>
<comment type="catalytic activity">
    <reaction evidence="14 15">
        <text>guanosine(37) in tRNA + S-adenosyl-L-methionine = N(1)-methylguanosine(37) in tRNA + S-adenosyl-L-homocysteine + H(+)</text>
        <dbReference type="Rhea" id="RHEA:36899"/>
        <dbReference type="Rhea" id="RHEA-COMP:10145"/>
        <dbReference type="Rhea" id="RHEA-COMP:10147"/>
        <dbReference type="ChEBI" id="CHEBI:15378"/>
        <dbReference type="ChEBI" id="CHEBI:57856"/>
        <dbReference type="ChEBI" id="CHEBI:59789"/>
        <dbReference type="ChEBI" id="CHEBI:73542"/>
        <dbReference type="ChEBI" id="CHEBI:74269"/>
        <dbReference type="EC" id="2.1.1.228"/>
    </reaction>
</comment>
<comment type="function">
    <text evidence="1 15">Specifically methylates guanosine-37 in various tRNAs.</text>
</comment>
<evidence type="ECO:0000313" key="18">
    <source>
        <dbReference type="Proteomes" id="UP000523955"/>
    </source>
</evidence>
<sequence length="387" mass="42429">MRIDVLTIFPDYLAPLELSLPGKARAKGLLDLRVHDLRQWTHDRHRTVDDTPYGGGAGMVMRPEPWGAAFDALLEAPEGARPTIVFTTPSGAPFTQEVARELAGRERLVFACGRYEGIDQRVLDHAASVGEVREISLGDYVLNGGEVAALAITEAVVRLLPGFMGNPESLAEESHEDGLLEYPVYTKPAAWRGHEVPPVLLSGDHASIAAWRREQAVRRTAERRPDLVHASVLLDDLEVRLVQPGDVGELYTLQRACWVQEAQDNPDVEIPALGESLEDVVAWAARDHVLVARSAGRLVGAVRARARTTDRGTAWDIGRLMVAPDLHGRGLGRMLLGRIEAAAPADATSYELFTGAGSLRNQRMYKKAGYRLRGEAEPGVVRLTKRR</sequence>
<accession>A0A7X0V9E0</accession>
<evidence type="ECO:0000256" key="13">
    <source>
        <dbReference type="ARBA" id="ARBA00033392"/>
    </source>
</evidence>
<evidence type="ECO:0000256" key="11">
    <source>
        <dbReference type="ARBA" id="ARBA00022694"/>
    </source>
</evidence>
<dbReference type="Proteomes" id="UP000523955">
    <property type="component" value="Unassembled WGS sequence"/>
</dbReference>
<dbReference type="Pfam" id="PF00583">
    <property type="entry name" value="Acetyltransf_1"/>
    <property type="match status" value="1"/>
</dbReference>
<name>A0A7X0V9E0_9ACTN</name>
<dbReference type="AlphaFoldDB" id="A0A7X0V9E0"/>
<dbReference type="Pfam" id="PF01746">
    <property type="entry name" value="tRNA_m1G_MT"/>
    <property type="match status" value="1"/>
</dbReference>
<evidence type="ECO:0000256" key="4">
    <source>
        <dbReference type="ARBA" id="ARBA00011738"/>
    </source>
</evidence>
<dbReference type="InterPro" id="IPR000182">
    <property type="entry name" value="GNAT_dom"/>
</dbReference>
<dbReference type="EC" id="2.1.1.228" evidence="5 15"/>
<dbReference type="InterPro" id="IPR016009">
    <property type="entry name" value="tRNA_MeTrfase_TRMD/TRM10"/>
</dbReference>
<dbReference type="InterPro" id="IPR029026">
    <property type="entry name" value="tRNA_m1G_MTases_N"/>
</dbReference>
<dbReference type="Gene3D" id="1.10.1270.20">
    <property type="entry name" value="tRNA(m1g37)methyltransferase, domain 2"/>
    <property type="match status" value="1"/>
</dbReference>
<dbReference type="NCBIfam" id="TIGR00088">
    <property type="entry name" value="trmD"/>
    <property type="match status" value="1"/>
</dbReference>
<dbReference type="NCBIfam" id="NF000648">
    <property type="entry name" value="PRK00026.1"/>
    <property type="match status" value="1"/>
</dbReference>
<evidence type="ECO:0000256" key="6">
    <source>
        <dbReference type="ARBA" id="ARBA00014679"/>
    </source>
</evidence>
<dbReference type="PANTHER" id="PTHR46417">
    <property type="entry name" value="TRNA (GUANINE-N(1)-)-METHYLTRANSFERASE"/>
    <property type="match status" value="1"/>
</dbReference>
<dbReference type="InterPro" id="IPR023148">
    <property type="entry name" value="tRNA_m1G_MeTrfase_C_sf"/>
</dbReference>
<evidence type="ECO:0000259" key="16">
    <source>
        <dbReference type="PROSITE" id="PS51186"/>
    </source>
</evidence>
<dbReference type="InterPro" id="IPR002649">
    <property type="entry name" value="tRNA_m1G_MeTrfase_TrmD"/>
</dbReference>
<evidence type="ECO:0000256" key="1">
    <source>
        <dbReference type="ARBA" id="ARBA00002634"/>
    </source>
</evidence>
<evidence type="ECO:0000256" key="9">
    <source>
        <dbReference type="ARBA" id="ARBA00022679"/>
    </source>
</evidence>
<evidence type="ECO:0000256" key="14">
    <source>
        <dbReference type="ARBA" id="ARBA00047783"/>
    </source>
</evidence>
<gene>
    <name evidence="15 17" type="primary">trmD</name>
    <name evidence="17" type="ORF">H5V45_04420</name>
</gene>
<keyword evidence="11 15" id="KW-0819">tRNA processing</keyword>
<protein>
    <recommendedName>
        <fullName evidence="6 15">tRNA (guanine-N(1)-)-methyltransferase</fullName>
        <ecNumber evidence="5 15">2.1.1.228</ecNumber>
    </recommendedName>
    <alternativeName>
        <fullName evidence="12 15">M1G-methyltransferase</fullName>
    </alternativeName>
    <alternativeName>
        <fullName evidence="13 15">tRNA [GM37] methyltransferase</fullName>
    </alternativeName>
</protein>
<evidence type="ECO:0000256" key="15">
    <source>
        <dbReference type="HAMAP-Rule" id="MF_00605"/>
    </source>
</evidence>
<comment type="subcellular location">
    <subcellularLocation>
        <location evidence="2 15">Cytoplasm</location>
    </subcellularLocation>
</comment>
<keyword evidence="8 15" id="KW-0489">Methyltransferase</keyword>
<dbReference type="GO" id="GO:0002939">
    <property type="term" value="P:tRNA N1-guanine methylation"/>
    <property type="evidence" value="ECO:0007669"/>
    <property type="project" value="TreeGrafter"/>
</dbReference>
<evidence type="ECO:0000256" key="8">
    <source>
        <dbReference type="ARBA" id="ARBA00022603"/>
    </source>
</evidence>
<evidence type="ECO:0000256" key="3">
    <source>
        <dbReference type="ARBA" id="ARBA00007630"/>
    </source>
</evidence>
<evidence type="ECO:0000256" key="2">
    <source>
        <dbReference type="ARBA" id="ARBA00004496"/>
    </source>
</evidence>